<gene>
    <name evidence="2" type="ORF">UFOPK2754_03330</name>
</gene>
<dbReference type="AlphaFoldDB" id="A0A6J6VT59"/>
<organism evidence="2">
    <name type="scientific">freshwater metagenome</name>
    <dbReference type="NCBI Taxonomy" id="449393"/>
    <lineage>
        <taxon>unclassified sequences</taxon>
        <taxon>metagenomes</taxon>
        <taxon>ecological metagenomes</taxon>
    </lineage>
</organism>
<proteinExistence type="predicted"/>
<protein>
    <submittedName>
        <fullName evidence="2">Unannotated protein</fullName>
    </submittedName>
</protein>
<sequence length="116" mass="12358">MVHQVDGELLLPGIVVDVEQLTPARESHHVAHDLEPAEESHRFGDDAVCISRDGDISGDRRGLDSHRLGFGLHRLGAGEVEIGDCDVGPRAGEQQDGLAPHAEPATDDQCVLAAQP</sequence>
<evidence type="ECO:0000313" key="2">
    <source>
        <dbReference type="EMBL" id="CAB4775300.1"/>
    </source>
</evidence>
<feature type="region of interest" description="Disordered" evidence="1">
    <location>
        <begin position="87"/>
        <end position="116"/>
    </location>
</feature>
<evidence type="ECO:0000256" key="1">
    <source>
        <dbReference type="SAM" id="MobiDB-lite"/>
    </source>
</evidence>
<accession>A0A6J6VT59</accession>
<name>A0A6J6VT59_9ZZZZ</name>
<dbReference type="EMBL" id="CAEZYR010000221">
    <property type="protein sequence ID" value="CAB4775300.1"/>
    <property type="molecule type" value="Genomic_DNA"/>
</dbReference>
<reference evidence="2" key="1">
    <citation type="submission" date="2020-05" db="EMBL/GenBank/DDBJ databases">
        <authorList>
            <person name="Chiriac C."/>
            <person name="Salcher M."/>
            <person name="Ghai R."/>
            <person name="Kavagutti S V."/>
        </authorList>
    </citation>
    <scope>NUCLEOTIDE SEQUENCE</scope>
</reference>